<comment type="similarity">
    <text evidence="2 5">Belongs to the glycosyl hydrolase 43 family.</text>
</comment>
<evidence type="ECO:0000256" key="5">
    <source>
        <dbReference type="RuleBase" id="RU361187"/>
    </source>
</evidence>
<dbReference type="PANTHER" id="PTHR43301">
    <property type="entry name" value="ARABINAN ENDO-1,5-ALPHA-L-ARABINOSIDASE"/>
    <property type="match status" value="1"/>
</dbReference>
<evidence type="ECO:0000313" key="8">
    <source>
        <dbReference type="Proteomes" id="UP000625527"/>
    </source>
</evidence>
<sequence>MARPRLAGRTAAALAAGLLLLAPVAPASSAPADNSAAANTSTATALGATTIATTSAATTNTPAPPIGGITVTGDTSPIHDPALIVDERTGTWYVYSTGLVNRENGGTIQVWSSHDDGVTWAYEGTVWDEIPAWIDEHFSDGDLPGNLWAPEVHEHDGTYYLYYSASRFGTNNSVTALATNTTLNPDDPDYEWVDQGAVISSPQEIENGKAFNAIDAGIVTGADGTPYMAIGSYWYGIFLVEISWPSGKPVDGALADAVHLVDRFQPGNPVEAPYVYERDGWYYLFVSFDRCCAGGDSTYKVAVGRSRDVTGPYLDKDGRDMFGGGGTILLDTHGAIVGPGGQSVYDDVLAFHYYDAANEDIPYFPTLGLQRLYWIDGWPVVDMTVDPATLTVAPADASARIGRKVSFTATAAGSPRPLVLWEVSDDDGATWRAPAKVRPTTSADGASTLTLRATPDTDGLLVRATATNAHGSETSDLVTLTVTRPGGGKR</sequence>
<evidence type="ECO:0000256" key="3">
    <source>
        <dbReference type="ARBA" id="ARBA00022801"/>
    </source>
</evidence>
<feature type="chain" id="PRO_5047524821" evidence="6">
    <location>
        <begin position="28"/>
        <end position="490"/>
    </location>
</feature>
<dbReference type="SUPFAM" id="SSF75005">
    <property type="entry name" value="Arabinanase/levansucrase/invertase"/>
    <property type="match status" value="1"/>
</dbReference>
<dbReference type="SUPFAM" id="SSF48726">
    <property type="entry name" value="Immunoglobulin"/>
    <property type="match status" value="1"/>
</dbReference>
<keyword evidence="8" id="KW-1185">Reference proteome</keyword>
<accession>A0ABR9MUQ8</accession>
<comment type="caution">
    <text evidence="7">The sequence shown here is derived from an EMBL/GenBank/DDBJ whole genome shotgun (WGS) entry which is preliminary data.</text>
</comment>
<evidence type="ECO:0000256" key="1">
    <source>
        <dbReference type="ARBA" id="ARBA00004834"/>
    </source>
</evidence>
<dbReference type="Gene3D" id="2.60.40.10">
    <property type="entry name" value="Immunoglobulins"/>
    <property type="match status" value="1"/>
</dbReference>
<evidence type="ECO:0000256" key="6">
    <source>
        <dbReference type="SAM" id="SignalP"/>
    </source>
</evidence>
<dbReference type="Proteomes" id="UP000625527">
    <property type="component" value="Unassembled WGS sequence"/>
</dbReference>
<dbReference type="InterPro" id="IPR006710">
    <property type="entry name" value="Glyco_hydro_43"/>
</dbReference>
<proteinExistence type="inferred from homology"/>
<protein>
    <submittedName>
        <fullName evidence="7">Glycoside hydrolase family 43 protein</fullName>
    </submittedName>
</protein>
<organism evidence="7 8">
    <name type="scientific">Myceligenerans pegani</name>
    <dbReference type="NCBI Taxonomy" id="2776917"/>
    <lineage>
        <taxon>Bacteria</taxon>
        <taxon>Bacillati</taxon>
        <taxon>Actinomycetota</taxon>
        <taxon>Actinomycetes</taxon>
        <taxon>Micrococcales</taxon>
        <taxon>Promicromonosporaceae</taxon>
        <taxon>Myceligenerans</taxon>
    </lineage>
</organism>
<dbReference type="CDD" id="cd08998">
    <property type="entry name" value="GH43_Arb43a-like"/>
    <property type="match status" value="1"/>
</dbReference>
<dbReference type="InterPro" id="IPR023296">
    <property type="entry name" value="Glyco_hydro_beta-prop_sf"/>
</dbReference>
<evidence type="ECO:0000313" key="7">
    <source>
        <dbReference type="EMBL" id="MBE1875100.1"/>
    </source>
</evidence>
<keyword evidence="3 5" id="KW-0378">Hydrolase</keyword>
<dbReference type="InterPro" id="IPR013783">
    <property type="entry name" value="Ig-like_fold"/>
</dbReference>
<dbReference type="RefSeq" id="WP_192861682.1">
    <property type="nucleotide sequence ID" value="NZ_JADAQT010000057.1"/>
</dbReference>
<gene>
    <name evidence="7" type="ORF">IHE71_05155</name>
</gene>
<dbReference type="PANTHER" id="PTHR43301:SF3">
    <property type="entry name" value="ARABINAN ENDO-1,5-ALPHA-L-ARABINOSIDASE A-RELATED"/>
    <property type="match status" value="1"/>
</dbReference>
<evidence type="ECO:0000256" key="2">
    <source>
        <dbReference type="ARBA" id="ARBA00009865"/>
    </source>
</evidence>
<keyword evidence="4 5" id="KW-0326">Glycosidase</keyword>
<reference evidence="7 8" key="1">
    <citation type="submission" date="2020-10" db="EMBL/GenBank/DDBJ databases">
        <title>Myceligenerans pegani sp. nov., an endophytic actinomycete isolated from Peganum harmala L. in Xinjiang, China.</title>
        <authorList>
            <person name="Xin L."/>
        </authorList>
    </citation>
    <scope>NUCLEOTIDE SEQUENCE [LARGE SCALE GENOMIC DNA]</scope>
    <source>
        <strain evidence="7 8">TRM65318</strain>
    </source>
</reference>
<dbReference type="Gene3D" id="2.115.10.20">
    <property type="entry name" value="Glycosyl hydrolase domain, family 43"/>
    <property type="match status" value="1"/>
</dbReference>
<dbReference type="InterPro" id="IPR050727">
    <property type="entry name" value="GH43_arabinanases"/>
</dbReference>
<comment type="pathway">
    <text evidence="1">Glycan metabolism; L-arabinan degradation.</text>
</comment>
<dbReference type="Pfam" id="PF04616">
    <property type="entry name" value="Glyco_hydro_43"/>
    <property type="match status" value="1"/>
</dbReference>
<name>A0ABR9MUQ8_9MICO</name>
<keyword evidence="6" id="KW-0732">Signal</keyword>
<dbReference type="GO" id="GO:0016787">
    <property type="term" value="F:hydrolase activity"/>
    <property type="evidence" value="ECO:0007669"/>
    <property type="project" value="UniProtKB-KW"/>
</dbReference>
<dbReference type="EMBL" id="JADAQT010000057">
    <property type="protein sequence ID" value="MBE1875100.1"/>
    <property type="molecule type" value="Genomic_DNA"/>
</dbReference>
<feature type="signal peptide" evidence="6">
    <location>
        <begin position="1"/>
        <end position="27"/>
    </location>
</feature>
<dbReference type="InterPro" id="IPR036179">
    <property type="entry name" value="Ig-like_dom_sf"/>
</dbReference>
<evidence type="ECO:0000256" key="4">
    <source>
        <dbReference type="ARBA" id="ARBA00023295"/>
    </source>
</evidence>